<dbReference type="OrthoDB" id="249703at2759"/>
<name>A0A9W9IAR4_9EURO</name>
<dbReference type="Gene3D" id="1.20.1440.110">
    <property type="entry name" value="acylaminoacyl peptidase"/>
    <property type="match status" value="1"/>
</dbReference>
<feature type="domain" description="AB hydrolase-1" evidence="2">
    <location>
        <begin position="197"/>
        <end position="313"/>
    </location>
</feature>
<dbReference type="GO" id="GO:0072330">
    <property type="term" value="P:monocarboxylic acid biosynthetic process"/>
    <property type="evidence" value="ECO:0007669"/>
    <property type="project" value="UniProtKB-ARBA"/>
</dbReference>
<protein>
    <submittedName>
        <fullName evidence="3">Alpha/Beta hydrolase protein</fullName>
    </submittedName>
</protein>
<dbReference type="SUPFAM" id="SSF53474">
    <property type="entry name" value="alpha/beta-Hydrolases"/>
    <property type="match status" value="1"/>
</dbReference>
<reference evidence="3" key="2">
    <citation type="journal article" date="2023" name="IMA Fungus">
        <title>Comparative genomic study of the Penicillium genus elucidates a diverse pangenome and 15 lateral gene transfer events.</title>
        <authorList>
            <person name="Petersen C."/>
            <person name="Sorensen T."/>
            <person name="Nielsen M.R."/>
            <person name="Sondergaard T.E."/>
            <person name="Sorensen J.L."/>
            <person name="Fitzpatrick D.A."/>
            <person name="Frisvad J.C."/>
            <person name="Nielsen K.L."/>
        </authorList>
    </citation>
    <scope>NUCLEOTIDE SEQUENCE</scope>
    <source>
        <strain evidence="3">IBT 21917</strain>
    </source>
</reference>
<reference evidence="3" key="1">
    <citation type="submission" date="2022-11" db="EMBL/GenBank/DDBJ databases">
        <authorList>
            <person name="Petersen C."/>
        </authorList>
    </citation>
    <scope>NUCLEOTIDE SEQUENCE</scope>
    <source>
        <strain evidence="3">IBT 21917</strain>
    </source>
</reference>
<evidence type="ECO:0000259" key="2">
    <source>
        <dbReference type="Pfam" id="PF12697"/>
    </source>
</evidence>
<evidence type="ECO:0000256" key="1">
    <source>
        <dbReference type="ARBA" id="ARBA00038115"/>
    </source>
</evidence>
<gene>
    <name evidence="3" type="ORF">N7492_004796</name>
</gene>
<dbReference type="Pfam" id="PF12697">
    <property type="entry name" value="Abhydrolase_6"/>
    <property type="match status" value="1"/>
</dbReference>
<dbReference type="GO" id="GO:0017000">
    <property type="term" value="P:antibiotic biosynthetic process"/>
    <property type="evidence" value="ECO:0007669"/>
    <property type="project" value="UniProtKB-ARBA"/>
</dbReference>
<dbReference type="PANTHER" id="PTHR22946">
    <property type="entry name" value="DIENELACTONE HYDROLASE DOMAIN-CONTAINING PROTEIN-RELATED"/>
    <property type="match status" value="1"/>
</dbReference>
<comment type="similarity">
    <text evidence="1">Belongs to the AB hydrolase superfamily. FUS2 hydrolase family.</text>
</comment>
<dbReference type="Gene3D" id="3.40.50.1820">
    <property type="entry name" value="alpha/beta hydrolase"/>
    <property type="match status" value="1"/>
</dbReference>
<accession>A0A9W9IAR4</accession>
<dbReference type="PANTHER" id="PTHR22946:SF12">
    <property type="entry name" value="CONIDIAL PIGMENT BIOSYNTHESIS PROTEIN AYG1 (AFU_ORTHOLOGUE AFUA_2G17550)"/>
    <property type="match status" value="1"/>
</dbReference>
<comment type="caution">
    <text evidence="3">The sequence shown here is derived from an EMBL/GenBank/DDBJ whole genome shotgun (WGS) entry which is preliminary data.</text>
</comment>
<dbReference type="GO" id="GO:0016787">
    <property type="term" value="F:hydrolase activity"/>
    <property type="evidence" value="ECO:0007669"/>
    <property type="project" value="UniProtKB-KW"/>
</dbReference>
<dbReference type="AlphaFoldDB" id="A0A9W9IAR4"/>
<dbReference type="InterPro" id="IPR029058">
    <property type="entry name" value="AB_hydrolase_fold"/>
</dbReference>
<dbReference type="InterPro" id="IPR000073">
    <property type="entry name" value="AB_hydrolase_1"/>
</dbReference>
<keyword evidence="4" id="KW-1185">Reference proteome</keyword>
<proteinExistence type="inferred from homology"/>
<dbReference type="InterPro" id="IPR050261">
    <property type="entry name" value="FrsA_esterase"/>
</dbReference>
<sequence length="445" mass="49184">MKIIKYTRPLLAALVYARPTASATKTNNNPTLPLSTDSTFNFQYMIALGDAITGGSDIGPVLGAAKNIKDGDMASFSEQFYKLANQTKAHAQDPANAYDPVNVRETWFSAAQYFRRADMFLHNNWSNPLINRLWTEQTQAFNKALAALPIPGKRIRIPAKEGNFIVEAIWYGASESGDRKLPTLVIGNGLDAAQEDSYHYFVAGALARGWNCITYDGPGQPTVRREQNIGFIPKWETVVNPVVDYVLSEKSQVVDEDRLVLVGNSFGGYLAARAAAFEPRLSAVVLVDGVWDTYAGYASQLSPELIAVYEAGNYTEFDHKLLSLREAGKLATSAAWGLDYGLWSFNTHSPSEFFTQSKLFRLEDVVDKIKMPVFVGDAEFENIFQGQPKQVKDALGDKATLHLFPGVAGYHCQTGAGQDLTRTIFAWLHKTLGKANDEWCYSSLC</sequence>
<dbReference type="Proteomes" id="UP001146351">
    <property type="component" value="Unassembled WGS sequence"/>
</dbReference>
<evidence type="ECO:0000313" key="4">
    <source>
        <dbReference type="Proteomes" id="UP001146351"/>
    </source>
</evidence>
<organism evidence="3 4">
    <name type="scientific">Penicillium capsulatum</name>
    <dbReference type="NCBI Taxonomy" id="69766"/>
    <lineage>
        <taxon>Eukaryota</taxon>
        <taxon>Fungi</taxon>
        <taxon>Dikarya</taxon>
        <taxon>Ascomycota</taxon>
        <taxon>Pezizomycotina</taxon>
        <taxon>Eurotiomycetes</taxon>
        <taxon>Eurotiomycetidae</taxon>
        <taxon>Eurotiales</taxon>
        <taxon>Aspergillaceae</taxon>
        <taxon>Penicillium</taxon>
    </lineage>
</organism>
<dbReference type="EMBL" id="JAPQKO010000003">
    <property type="protein sequence ID" value="KAJ5172203.1"/>
    <property type="molecule type" value="Genomic_DNA"/>
</dbReference>
<keyword evidence="3" id="KW-0378">Hydrolase</keyword>
<evidence type="ECO:0000313" key="3">
    <source>
        <dbReference type="EMBL" id="KAJ5172203.1"/>
    </source>
</evidence>